<dbReference type="PROSITE" id="PS01270">
    <property type="entry name" value="BAND_7"/>
    <property type="match status" value="1"/>
</dbReference>
<evidence type="ECO:0000256" key="2">
    <source>
        <dbReference type="ARBA" id="ARBA00008164"/>
    </source>
</evidence>
<dbReference type="PANTHER" id="PTHR43327">
    <property type="entry name" value="STOMATIN-LIKE PROTEIN 2, MITOCHONDRIAL"/>
    <property type="match status" value="1"/>
</dbReference>
<dbReference type="GO" id="GO:0006508">
    <property type="term" value="P:proteolysis"/>
    <property type="evidence" value="ECO:0007669"/>
    <property type="project" value="UniProtKB-KW"/>
</dbReference>
<sequence>MNDSFSVLIINTILLLLAIYIVVTIIRSIRIVRQAEVYLVERLGKFHRTLESGIHLLIPIVDRVAAVKDLREHVVNFEPQSMITRDNVGIQIDSVVYYQVTDPVKNQYEINNPIAAIENLTATTLRNLIGELDLDQTLTSRDTVNAKLRTVLDEATDKWGIKVNRVEIKNIVPPKEIQDAMERQMRAERIRREAVLVAQGEKESNILKAEGVKQSMILEAEAQKEAQIRQAEGERQAAILRAEGEAQAILTIAEARARGERMIYEAVKAAGPTPAVVQIRSMEALEKVADGKATKIIIPSDATSMLGVIAAAKEMLSDQKEEYEKE</sequence>
<protein>
    <submittedName>
        <fullName evidence="8">Putative stomatin/prohibitin-family membrane protease subunit YbbK</fullName>
    </submittedName>
</protein>
<dbReference type="Gene3D" id="3.30.479.30">
    <property type="entry name" value="Band 7 domain"/>
    <property type="match status" value="1"/>
</dbReference>
<dbReference type="GO" id="GO:0008233">
    <property type="term" value="F:peptidase activity"/>
    <property type="evidence" value="ECO:0007669"/>
    <property type="project" value="UniProtKB-KW"/>
</dbReference>
<dbReference type="Proteomes" id="UP000244338">
    <property type="component" value="Unassembled WGS sequence"/>
</dbReference>
<dbReference type="GO" id="GO:0005886">
    <property type="term" value="C:plasma membrane"/>
    <property type="evidence" value="ECO:0007669"/>
    <property type="project" value="UniProtKB-ARBA"/>
</dbReference>
<keyword evidence="5 6" id="KW-0472">Membrane</keyword>
<evidence type="ECO:0000313" key="9">
    <source>
        <dbReference type="Proteomes" id="UP000244338"/>
    </source>
</evidence>
<feature type="transmembrane region" description="Helical" evidence="6">
    <location>
        <begin position="6"/>
        <end position="26"/>
    </location>
</feature>
<dbReference type="PRINTS" id="PR00721">
    <property type="entry name" value="STOMATIN"/>
</dbReference>
<accession>A0A2R6XXF5</accession>
<keyword evidence="3 6" id="KW-0812">Transmembrane</keyword>
<dbReference type="SUPFAM" id="SSF117892">
    <property type="entry name" value="Band 7/SPFH domain"/>
    <property type="match status" value="1"/>
</dbReference>
<gene>
    <name evidence="8" type="ORF">BSOLF_0369</name>
</gene>
<comment type="caution">
    <text evidence="8">The sequence shown here is derived from an EMBL/GenBank/DDBJ whole genome shotgun (WGS) entry which is preliminary data.</text>
</comment>
<proteinExistence type="inferred from homology"/>
<evidence type="ECO:0000256" key="1">
    <source>
        <dbReference type="ARBA" id="ARBA00004167"/>
    </source>
</evidence>
<evidence type="ECO:0000313" key="8">
    <source>
        <dbReference type="EMBL" id="PTQ55096.1"/>
    </source>
</evidence>
<evidence type="ECO:0000259" key="7">
    <source>
        <dbReference type="SMART" id="SM00244"/>
    </source>
</evidence>
<reference evidence="9" key="1">
    <citation type="journal article" date="2018" name="Sci. Rep.">
        <title>Lignite coal burning seam in the remote Altai Mountains harbors a hydrogen-driven thermophilic microbial community.</title>
        <authorList>
            <person name="Kadnikov V.V."/>
            <person name="Mardanov A.V."/>
            <person name="Ivasenko D.A."/>
            <person name="Antsiferov D.V."/>
            <person name="Beletsky A.V."/>
            <person name="Karnachuk O.V."/>
            <person name="Ravin N.V."/>
        </authorList>
    </citation>
    <scope>NUCLEOTIDE SEQUENCE [LARGE SCALE GENOMIC DNA]</scope>
</reference>
<dbReference type="AlphaFoldDB" id="A0A2R6XXF5"/>
<dbReference type="EMBL" id="PEBX01000197">
    <property type="protein sequence ID" value="PTQ55096.1"/>
    <property type="molecule type" value="Genomic_DNA"/>
</dbReference>
<dbReference type="InterPro" id="IPR001107">
    <property type="entry name" value="Band_7"/>
</dbReference>
<evidence type="ECO:0000256" key="3">
    <source>
        <dbReference type="ARBA" id="ARBA00022692"/>
    </source>
</evidence>
<dbReference type="FunFam" id="3.30.479.30:FF:000004">
    <property type="entry name" value="Putative membrane protease family, stomatin"/>
    <property type="match status" value="1"/>
</dbReference>
<keyword evidence="8" id="KW-0378">Hydrolase</keyword>
<feature type="domain" description="Band 7" evidence="7">
    <location>
        <begin position="27"/>
        <end position="185"/>
    </location>
</feature>
<dbReference type="Pfam" id="PF01145">
    <property type="entry name" value="Band_7"/>
    <property type="match status" value="1"/>
</dbReference>
<comment type="similarity">
    <text evidence="2">Belongs to the band 7/mec-2 family.</text>
</comment>
<evidence type="ECO:0000256" key="6">
    <source>
        <dbReference type="SAM" id="Phobius"/>
    </source>
</evidence>
<dbReference type="GO" id="GO:0098552">
    <property type="term" value="C:side of membrane"/>
    <property type="evidence" value="ECO:0007669"/>
    <property type="project" value="UniProtKB-ARBA"/>
</dbReference>
<dbReference type="InterPro" id="IPR050710">
    <property type="entry name" value="Band7/mec-2_domain"/>
</dbReference>
<dbReference type="SMART" id="SM00244">
    <property type="entry name" value="PHB"/>
    <property type="match status" value="1"/>
</dbReference>
<comment type="subcellular location">
    <subcellularLocation>
        <location evidence="1">Membrane</location>
        <topology evidence="1">Single-pass membrane protein</topology>
    </subcellularLocation>
</comment>
<dbReference type="InterPro" id="IPR036013">
    <property type="entry name" value="Band_7/SPFH_dom_sf"/>
</dbReference>
<dbReference type="InterPro" id="IPR001972">
    <property type="entry name" value="Stomatin_HflK_fam"/>
</dbReference>
<evidence type="ECO:0000256" key="5">
    <source>
        <dbReference type="ARBA" id="ARBA00023136"/>
    </source>
</evidence>
<organism evidence="8 9">
    <name type="scientific">Candidatus Carbonibacillus altaicus</name>
    <dbReference type="NCBI Taxonomy" id="2163959"/>
    <lineage>
        <taxon>Bacteria</taxon>
        <taxon>Bacillati</taxon>
        <taxon>Bacillota</taxon>
        <taxon>Bacilli</taxon>
        <taxon>Bacillales</taxon>
        <taxon>Candidatus Carbonibacillus</taxon>
    </lineage>
</organism>
<keyword evidence="4 6" id="KW-1133">Transmembrane helix</keyword>
<evidence type="ECO:0000256" key="4">
    <source>
        <dbReference type="ARBA" id="ARBA00022989"/>
    </source>
</evidence>
<keyword evidence="8" id="KW-0645">Protease</keyword>
<dbReference type="InterPro" id="IPR018080">
    <property type="entry name" value="Band_7/stomatin-like_CS"/>
</dbReference>
<name>A0A2R6XXF5_9BACL</name>
<dbReference type="PANTHER" id="PTHR43327:SF10">
    <property type="entry name" value="STOMATIN-LIKE PROTEIN 2, MITOCHONDRIAL"/>
    <property type="match status" value="1"/>
</dbReference>
<dbReference type="CDD" id="cd08829">
    <property type="entry name" value="SPFH_paraslipin"/>
    <property type="match status" value="1"/>
</dbReference>